<name>A0A5E4LT92_9ARCH</name>
<dbReference type="Proteomes" id="UP000789941">
    <property type="component" value="Unassembled WGS sequence"/>
</dbReference>
<evidence type="ECO:0000313" key="3">
    <source>
        <dbReference type="Proteomes" id="UP000789941"/>
    </source>
</evidence>
<keyword evidence="1" id="KW-0812">Transmembrane</keyword>
<accession>A0A5E4LT92</accession>
<comment type="caution">
    <text evidence="2">The sequence shown here is derived from an EMBL/GenBank/DDBJ whole genome shotgun (WGS) entry which is preliminary data.</text>
</comment>
<organism evidence="2 3">
    <name type="scientific">Candidatus Bilamarchaeum dharawalense</name>
    <dbReference type="NCBI Taxonomy" id="2885759"/>
    <lineage>
        <taxon>Archaea</taxon>
        <taxon>Candidatus Micrarchaeota</taxon>
        <taxon>Candidatus Micrarchaeia</taxon>
        <taxon>Candidatus Anstonellales</taxon>
        <taxon>Candidatus Bilamarchaeaceae</taxon>
        <taxon>Candidatus Bilamarchaeum</taxon>
    </lineage>
</organism>
<keyword evidence="1" id="KW-0472">Membrane</keyword>
<evidence type="ECO:0000313" key="2">
    <source>
        <dbReference type="EMBL" id="VVC04318.1"/>
    </source>
</evidence>
<feature type="transmembrane region" description="Helical" evidence="1">
    <location>
        <begin position="7"/>
        <end position="25"/>
    </location>
</feature>
<proteinExistence type="predicted"/>
<protein>
    <submittedName>
        <fullName evidence="2">Uncharacterized protein</fullName>
    </submittedName>
</protein>
<keyword evidence="1" id="KW-1133">Transmembrane helix</keyword>
<sequence>MKPYITVLIWILLGAIIGLVIFMFLQPNTPQIQQPNISLPQNNSPPPQNLTPETPTKMPVVLVVINAPCAECNFGDIGVEQTKTIISNSTKIYLSSVQNISYPSEDANMIISEYNITELPSLVVIGDSAADPDFVALWNKSAGSVEPDGTLVSRYPYPPFYNITAAKPMGLIKGIAIQASNCSYCLDATEFMPGLEDPQIAMVFTSQTILNESDPEAQVLIQTYNITKLPVLLLSEDAAVYPIFAQISVLGTIENGWFVLREVKPPYVELPTHEIHGVVNVIYLYNSSCKDCFDIHELGYYLSESAGLYIDNETNYDSNSSEAKTLIGKYNLTALPALLYSPQIATYPAFEKVWKQINNSVESDGWFVFRNYAVLNKTYQNISN</sequence>
<dbReference type="AlphaFoldDB" id="A0A5E4LT92"/>
<dbReference type="EMBL" id="CABMJJ010000009">
    <property type="protein sequence ID" value="VVC04318.1"/>
    <property type="molecule type" value="Genomic_DNA"/>
</dbReference>
<gene>
    <name evidence="2" type="ORF">LFW2832_00878</name>
</gene>
<reference evidence="2 3" key="1">
    <citation type="submission" date="2019-08" db="EMBL/GenBank/DDBJ databases">
        <authorList>
            <person name="Vazquez-Campos X."/>
        </authorList>
    </citation>
    <scope>NUCLEOTIDE SEQUENCE [LARGE SCALE GENOMIC DNA]</scope>
    <source>
        <strain evidence="2">LFW-283_2</strain>
    </source>
</reference>
<evidence type="ECO:0000256" key="1">
    <source>
        <dbReference type="SAM" id="Phobius"/>
    </source>
</evidence>